<name>A0A1E7F1B5_9STRA</name>
<dbReference type="AlphaFoldDB" id="A0A1E7F1B5"/>
<sequence>MVPTGVELPTELADLNQMMYVKVLFGGVVSDRLQIILVEAIPRNLCPFDSSVADVAEKHLQDRCFEVRTSVAVAIVEDMYSVTLAPSTPRSTAPKEKAEALARSYKNYLVH</sequence>
<protein>
    <submittedName>
        <fullName evidence="1">Uncharacterized protein</fullName>
    </submittedName>
</protein>
<organism evidence="1 2">
    <name type="scientific">Fragilariopsis cylindrus CCMP1102</name>
    <dbReference type="NCBI Taxonomy" id="635003"/>
    <lineage>
        <taxon>Eukaryota</taxon>
        <taxon>Sar</taxon>
        <taxon>Stramenopiles</taxon>
        <taxon>Ochrophyta</taxon>
        <taxon>Bacillariophyta</taxon>
        <taxon>Bacillariophyceae</taxon>
        <taxon>Bacillariophycidae</taxon>
        <taxon>Bacillariales</taxon>
        <taxon>Bacillariaceae</taxon>
        <taxon>Fragilariopsis</taxon>
    </lineage>
</organism>
<dbReference type="Gene3D" id="3.50.50.100">
    <property type="match status" value="1"/>
</dbReference>
<proteinExistence type="predicted"/>
<reference evidence="1 2" key="1">
    <citation type="submission" date="2016-09" db="EMBL/GenBank/DDBJ databases">
        <title>Extensive genetic diversity and differential bi-allelic expression allows diatom success in the polar Southern Ocean.</title>
        <authorList>
            <consortium name="DOE Joint Genome Institute"/>
            <person name="Mock T."/>
            <person name="Otillar R.P."/>
            <person name="Strauss J."/>
            <person name="Dupont C."/>
            <person name="Frickenhaus S."/>
            <person name="Maumus F."/>
            <person name="Mcmullan M."/>
            <person name="Sanges R."/>
            <person name="Schmutz J."/>
            <person name="Toseland A."/>
            <person name="Valas R."/>
            <person name="Veluchamy A."/>
            <person name="Ward B.J."/>
            <person name="Allen A."/>
            <person name="Barry K."/>
            <person name="Falciatore A."/>
            <person name="Ferrante M."/>
            <person name="Fortunato A.E."/>
            <person name="Gloeckner G."/>
            <person name="Gruber A."/>
            <person name="Hipkin R."/>
            <person name="Janech M."/>
            <person name="Kroth P."/>
            <person name="Leese F."/>
            <person name="Lindquist E."/>
            <person name="Lyon B.R."/>
            <person name="Martin J."/>
            <person name="Mayer C."/>
            <person name="Parker M."/>
            <person name="Quesneville H."/>
            <person name="Raymond J."/>
            <person name="Uhlig C."/>
            <person name="Valentin K.U."/>
            <person name="Worden A.Z."/>
            <person name="Armbrust E.V."/>
            <person name="Bowler C."/>
            <person name="Green B."/>
            <person name="Moulton V."/>
            <person name="Van Oosterhout C."/>
            <person name="Grigoriev I."/>
        </authorList>
    </citation>
    <scope>NUCLEOTIDE SEQUENCE [LARGE SCALE GENOMIC DNA]</scope>
    <source>
        <strain evidence="1 2">CCMP1102</strain>
    </source>
</reference>
<dbReference type="EMBL" id="KV784366">
    <property type="protein sequence ID" value="OEU11603.1"/>
    <property type="molecule type" value="Genomic_DNA"/>
</dbReference>
<evidence type="ECO:0000313" key="1">
    <source>
        <dbReference type="EMBL" id="OEU11603.1"/>
    </source>
</evidence>
<accession>A0A1E7F1B5</accession>
<evidence type="ECO:0000313" key="2">
    <source>
        <dbReference type="Proteomes" id="UP000095751"/>
    </source>
</evidence>
<dbReference type="InParanoid" id="A0A1E7F1B5"/>
<dbReference type="Proteomes" id="UP000095751">
    <property type="component" value="Unassembled WGS sequence"/>
</dbReference>
<keyword evidence="2" id="KW-1185">Reference proteome</keyword>
<dbReference type="KEGG" id="fcy:FRACYDRAFT_244719"/>
<gene>
    <name evidence="1" type="ORF">FRACYDRAFT_244719</name>
</gene>